<dbReference type="RefSeq" id="WP_328984431.1">
    <property type="nucleotide sequence ID" value="NZ_CP121472.1"/>
</dbReference>
<comment type="subcellular location">
    <subcellularLocation>
        <location evidence="1">Cell membrane</location>
        <topology evidence="1">Multi-pass membrane protein</topology>
    </subcellularLocation>
</comment>
<feature type="transmembrane region" description="Helical" evidence="7">
    <location>
        <begin position="125"/>
        <end position="148"/>
    </location>
</feature>
<dbReference type="PROSITE" id="PS50893">
    <property type="entry name" value="ABC_TRANSPORTER_2"/>
    <property type="match status" value="1"/>
</dbReference>
<dbReference type="InterPro" id="IPR039421">
    <property type="entry name" value="Type_1_exporter"/>
</dbReference>
<dbReference type="SMART" id="SM00382">
    <property type="entry name" value="AAA"/>
    <property type="match status" value="1"/>
</dbReference>
<dbReference type="SUPFAM" id="SSF52540">
    <property type="entry name" value="P-loop containing nucleoside triphosphate hydrolases"/>
    <property type="match status" value="1"/>
</dbReference>
<evidence type="ECO:0000313" key="10">
    <source>
        <dbReference type="EMBL" id="WPL18680.1"/>
    </source>
</evidence>
<feature type="domain" description="ABC transporter" evidence="8">
    <location>
        <begin position="329"/>
        <end position="564"/>
    </location>
</feature>
<keyword evidence="3" id="KW-0547">Nucleotide-binding</keyword>
<sequence>MTKTPPGAVKQALLQCRGTVISAFFFSVLISLLMLAPILFMMQLYDRIIPSRSVPTLVVLFLLVVFLLAIMGLLMWVRTVMMFRVSARLDSLISERIFNAMVDFARRSPGKETTQPMEDLTTLRMFLGSATLVSFFDLPLVPVFLTIIFLFHPLLGFLTLGGAVILFIIALINEMISREPAMLASEQAIRERQALAANLRNVEVMEAMGMRNSIFARWRNQHTQTIGWQAIQSEHGSVPDTLSRALTALLRPIILAAAGYLAIQQLITPGVIIAAAILSGKTVGPIGQVIGNWKSFLGARASYDRLHHLLETMPEQPRRLSMPIPTGRLQLHGVFARPPGTEKPVLRGISLDLEPGEALGVVGPSAAGKSTLARVILGVWPALSGSVRLDGVEVSLYNRDELGRHLGYLPQDTELFAGTIAENIARFQQMDDALVVHAAQRAHIHDLIGQLPDGYNTLIGPGGVGLSGGQRQRIALARALYDAPRLVILDEPNASLDDRGESALFAALAEMRDIGCTVVVISHRPNLLKAVDKVLVLKEGQVEGFGPRAEVLSRVLKPKSLALPEDSLPRLQAQAS</sequence>
<keyword evidence="2 7" id="KW-0812">Transmembrane</keyword>
<keyword evidence="6 7" id="KW-0472">Membrane</keyword>
<keyword evidence="11" id="KW-1185">Reference proteome</keyword>
<dbReference type="Pfam" id="PF00664">
    <property type="entry name" value="ABC_membrane"/>
    <property type="match status" value="1"/>
</dbReference>
<dbReference type="Gene3D" id="3.40.50.300">
    <property type="entry name" value="P-loop containing nucleotide triphosphate hydrolases"/>
    <property type="match status" value="1"/>
</dbReference>
<dbReference type="InterPro" id="IPR003439">
    <property type="entry name" value="ABC_transporter-like_ATP-bd"/>
</dbReference>
<dbReference type="InterPro" id="IPR027417">
    <property type="entry name" value="P-loop_NTPase"/>
</dbReference>
<dbReference type="InterPro" id="IPR017871">
    <property type="entry name" value="ABC_transporter-like_CS"/>
</dbReference>
<dbReference type="Pfam" id="PF00005">
    <property type="entry name" value="ABC_tran"/>
    <property type="match status" value="1"/>
</dbReference>
<dbReference type="InterPro" id="IPR011527">
    <property type="entry name" value="ABC1_TM_dom"/>
</dbReference>
<gene>
    <name evidence="10" type="primary">prsD_2</name>
    <name evidence="10" type="ORF">Thiowin_03765</name>
</gene>
<keyword evidence="4 10" id="KW-0067">ATP-binding</keyword>
<accession>A0ABZ0SCC4</accession>
<feature type="transmembrane region" description="Helical" evidence="7">
    <location>
        <begin position="154"/>
        <end position="172"/>
    </location>
</feature>
<dbReference type="Proteomes" id="UP001432180">
    <property type="component" value="Chromosome"/>
</dbReference>
<dbReference type="GO" id="GO:0005524">
    <property type="term" value="F:ATP binding"/>
    <property type="evidence" value="ECO:0007669"/>
    <property type="project" value="UniProtKB-KW"/>
</dbReference>
<evidence type="ECO:0000256" key="7">
    <source>
        <dbReference type="SAM" id="Phobius"/>
    </source>
</evidence>
<dbReference type="NCBIfam" id="TIGR01842">
    <property type="entry name" value="type_I_sec_PrtD"/>
    <property type="match status" value="1"/>
</dbReference>
<protein>
    <submittedName>
        <fullName evidence="10">Type I secretion system ATP-binding protein PrsD</fullName>
    </submittedName>
</protein>
<evidence type="ECO:0000256" key="5">
    <source>
        <dbReference type="ARBA" id="ARBA00022989"/>
    </source>
</evidence>
<dbReference type="PANTHER" id="PTHR24221:SF248">
    <property type="entry name" value="ABC TRANSPORTER TRANSMEMBRANE REGION"/>
    <property type="match status" value="1"/>
</dbReference>
<dbReference type="PANTHER" id="PTHR24221">
    <property type="entry name" value="ATP-BINDING CASSETTE SUB-FAMILY B"/>
    <property type="match status" value="1"/>
</dbReference>
<dbReference type="InterPro" id="IPR010128">
    <property type="entry name" value="ATPase_T1SS_PrtD-like"/>
</dbReference>
<evidence type="ECO:0000256" key="6">
    <source>
        <dbReference type="ARBA" id="ARBA00023136"/>
    </source>
</evidence>
<evidence type="ECO:0000259" key="8">
    <source>
        <dbReference type="PROSITE" id="PS50893"/>
    </source>
</evidence>
<dbReference type="InterPro" id="IPR036640">
    <property type="entry name" value="ABC1_TM_sf"/>
</dbReference>
<dbReference type="PROSITE" id="PS50929">
    <property type="entry name" value="ABC_TM1F"/>
    <property type="match status" value="1"/>
</dbReference>
<evidence type="ECO:0000256" key="2">
    <source>
        <dbReference type="ARBA" id="ARBA00022692"/>
    </source>
</evidence>
<dbReference type="Gene3D" id="1.20.1560.10">
    <property type="entry name" value="ABC transporter type 1, transmembrane domain"/>
    <property type="match status" value="1"/>
</dbReference>
<feature type="transmembrane region" description="Helical" evidence="7">
    <location>
        <begin position="20"/>
        <end position="45"/>
    </location>
</feature>
<evidence type="ECO:0000313" key="11">
    <source>
        <dbReference type="Proteomes" id="UP001432180"/>
    </source>
</evidence>
<keyword evidence="5 7" id="KW-1133">Transmembrane helix</keyword>
<evidence type="ECO:0000256" key="1">
    <source>
        <dbReference type="ARBA" id="ARBA00004651"/>
    </source>
</evidence>
<dbReference type="PROSITE" id="PS00211">
    <property type="entry name" value="ABC_TRANSPORTER_1"/>
    <property type="match status" value="1"/>
</dbReference>
<evidence type="ECO:0000256" key="3">
    <source>
        <dbReference type="ARBA" id="ARBA00022741"/>
    </source>
</evidence>
<dbReference type="InterPro" id="IPR003593">
    <property type="entry name" value="AAA+_ATPase"/>
</dbReference>
<feature type="domain" description="ABC transmembrane type-1" evidence="9">
    <location>
        <begin position="23"/>
        <end position="298"/>
    </location>
</feature>
<feature type="transmembrane region" description="Helical" evidence="7">
    <location>
        <begin position="57"/>
        <end position="77"/>
    </location>
</feature>
<dbReference type="EMBL" id="CP121472">
    <property type="protein sequence ID" value="WPL18680.1"/>
    <property type="molecule type" value="Genomic_DNA"/>
</dbReference>
<organism evidence="10 11">
    <name type="scientific">Thiorhodovibrio winogradskyi</name>
    <dbReference type="NCBI Taxonomy" id="77007"/>
    <lineage>
        <taxon>Bacteria</taxon>
        <taxon>Pseudomonadati</taxon>
        <taxon>Pseudomonadota</taxon>
        <taxon>Gammaproteobacteria</taxon>
        <taxon>Chromatiales</taxon>
        <taxon>Chromatiaceae</taxon>
        <taxon>Thiorhodovibrio</taxon>
    </lineage>
</organism>
<evidence type="ECO:0000259" key="9">
    <source>
        <dbReference type="PROSITE" id="PS50929"/>
    </source>
</evidence>
<reference evidence="10 11" key="1">
    <citation type="journal article" date="2023" name="Microorganisms">
        <title>Thiorhodovibrio frisius and Trv. litoralis spp. nov., Two Novel Members from a Clade of Fastidious Purple Sulfur Bacteria That Exhibit Unique Red-Shifted Light-Harvesting Capabilities.</title>
        <authorList>
            <person name="Methner A."/>
            <person name="Kuzyk S.B."/>
            <person name="Petersen J."/>
            <person name="Bauer S."/>
            <person name="Brinkmann H."/>
            <person name="Sichau K."/>
            <person name="Wanner G."/>
            <person name="Wolf J."/>
            <person name="Neumann-Schaal M."/>
            <person name="Henke P."/>
            <person name="Tank M."/>
            <person name="Sproer C."/>
            <person name="Bunk B."/>
            <person name="Overmann J."/>
        </authorList>
    </citation>
    <scope>NUCLEOTIDE SEQUENCE [LARGE SCALE GENOMIC DNA]</scope>
    <source>
        <strain evidence="10 11">DSM 6702</strain>
    </source>
</reference>
<dbReference type="SUPFAM" id="SSF90123">
    <property type="entry name" value="ABC transporter transmembrane region"/>
    <property type="match status" value="1"/>
</dbReference>
<feature type="transmembrane region" description="Helical" evidence="7">
    <location>
        <begin position="253"/>
        <end position="278"/>
    </location>
</feature>
<name>A0ABZ0SCC4_9GAMM</name>
<evidence type="ECO:0000256" key="4">
    <source>
        <dbReference type="ARBA" id="ARBA00022840"/>
    </source>
</evidence>
<proteinExistence type="predicted"/>